<evidence type="ECO:0000313" key="5">
    <source>
        <dbReference type="Proteomes" id="UP000886700"/>
    </source>
</evidence>
<gene>
    <name evidence="6" type="primary">LOC121135990</name>
</gene>
<evidence type="ECO:0000256" key="4">
    <source>
        <dbReference type="ARBA" id="ARBA00022729"/>
    </source>
</evidence>
<evidence type="ECO:0000313" key="6">
    <source>
        <dbReference type="RefSeq" id="XP_040591416.1"/>
    </source>
</evidence>
<protein>
    <submittedName>
        <fullName evidence="6">Major allergen I polypeptide chain 1-like</fullName>
    </submittedName>
</protein>
<dbReference type="PANTHER" id="PTHR21226">
    <property type="entry name" value="ABPA10-RELATED"/>
    <property type="match status" value="1"/>
</dbReference>
<comment type="subcellular location">
    <subcellularLocation>
        <location evidence="1">Secreted</location>
    </subcellularLocation>
</comment>
<dbReference type="InterPro" id="IPR053723">
    <property type="entry name" value="Secretoglobin_Domain_sf"/>
</dbReference>
<dbReference type="SMART" id="SM00096">
    <property type="entry name" value="UTG"/>
    <property type="match status" value="1"/>
</dbReference>
<dbReference type="PROSITE" id="PS51311">
    <property type="entry name" value="SCGB"/>
    <property type="match status" value="1"/>
</dbReference>
<evidence type="ECO:0000256" key="3">
    <source>
        <dbReference type="ARBA" id="ARBA00022525"/>
    </source>
</evidence>
<keyword evidence="3" id="KW-0964">Secreted</keyword>
<evidence type="ECO:0000256" key="2">
    <source>
        <dbReference type="ARBA" id="ARBA00008650"/>
    </source>
</evidence>
<proteinExistence type="inferred from homology"/>
<sequence>MLIFKGGSPTLYVPDCGICQAIKEKVELFLGPSVDDYVNFVKKYKDDSATLENAENLKNCADNNLREEDKESVHSLLAKIDADKYC</sequence>
<evidence type="ECO:0000256" key="1">
    <source>
        <dbReference type="ARBA" id="ARBA00004613"/>
    </source>
</evidence>
<dbReference type="CDD" id="cd00633">
    <property type="entry name" value="Secretoglobin"/>
    <property type="match status" value="1"/>
</dbReference>
<accession>A0ABM2WQ87</accession>
<name>A0ABM2WQ87_MESAU</name>
<dbReference type="RefSeq" id="XP_040591416.1">
    <property type="nucleotide sequence ID" value="XM_040735482.1"/>
</dbReference>
<dbReference type="Gene3D" id="1.20.920.50">
    <property type="match status" value="1"/>
</dbReference>
<dbReference type="PRINTS" id="PR00827">
    <property type="entry name" value="FELALLERGEN"/>
</dbReference>
<dbReference type="GeneID" id="121135990"/>
<dbReference type="InterPro" id="IPR016126">
    <property type="entry name" value="Secretoglobin"/>
</dbReference>
<dbReference type="Pfam" id="PF01099">
    <property type="entry name" value="Uteroglobin"/>
    <property type="match status" value="1"/>
</dbReference>
<dbReference type="Proteomes" id="UP000886700">
    <property type="component" value="Unplaced"/>
</dbReference>
<keyword evidence="4" id="KW-0732">Signal</keyword>
<keyword evidence="5" id="KW-1185">Reference proteome</keyword>
<dbReference type="InterPro" id="IPR006178">
    <property type="entry name" value="CH1-like"/>
</dbReference>
<dbReference type="InterPro" id="IPR035960">
    <property type="entry name" value="Secretoglobin_sf"/>
</dbReference>
<organism evidence="5 6">
    <name type="scientific">Mesocricetus auratus</name>
    <name type="common">Golden hamster</name>
    <dbReference type="NCBI Taxonomy" id="10036"/>
    <lineage>
        <taxon>Eukaryota</taxon>
        <taxon>Metazoa</taxon>
        <taxon>Chordata</taxon>
        <taxon>Craniata</taxon>
        <taxon>Vertebrata</taxon>
        <taxon>Euteleostomi</taxon>
        <taxon>Mammalia</taxon>
        <taxon>Eutheria</taxon>
        <taxon>Euarchontoglires</taxon>
        <taxon>Glires</taxon>
        <taxon>Rodentia</taxon>
        <taxon>Myomorpha</taxon>
        <taxon>Muroidea</taxon>
        <taxon>Cricetidae</taxon>
        <taxon>Cricetinae</taxon>
        <taxon>Mesocricetus</taxon>
    </lineage>
</organism>
<reference evidence="6" key="1">
    <citation type="submission" date="2025-08" db="UniProtKB">
        <authorList>
            <consortium name="RefSeq"/>
        </authorList>
    </citation>
    <scope>IDENTIFICATION</scope>
    <source>
        <tissue evidence="6">Liver</tissue>
    </source>
</reference>
<dbReference type="SUPFAM" id="SSF48201">
    <property type="entry name" value="Uteroglobin-like"/>
    <property type="match status" value="1"/>
</dbReference>
<comment type="similarity">
    <text evidence="2">Belongs to the secretoglobin family.</text>
</comment>
<dbReference type="PANTHER" id="PTHR21226:SF8">
    <property type="entry name" value="ABPA10-RELATED"/>
    <property type="match status" value="1"/>
</dbReference>